<evidence type="ECO:0000256" key="1">
    <source>
        <dbReference type="SAM" id="Phobius"/>
    </source>
</evidence>
<name>A0A4Y1VEQ3_BACUN</name>
<protein>
    <submittedName>
        <fullName evidence="2">Uncharacterized protein</fullName>
    </submittedName>
</protein>
<evidence type="ECO:0000313" key="3">
    <source>
        <dbReference type="EMBL" id="GKH13647.1"/>
    </source>
</evidence>
<dbReference type="AlphaFoldDB" id="A0A4Y1VEQ3"/>
<dbReference type="EMBL" id="BQNL01000001">
    <property type="protein sequence ID" value="GKH13647.1"/>
    <property type="molecule type" value="Genomic_DNA"/>
</dbReference>
<reference evidence="2 4" key="1">
    <citation type="submission" date="2019-06" db="EMBL/GenBank/DDBJ databases">
        <title>Complete genome sequence of Bacteroides uniformis NBRC 113350.</title>
        <authorList>
            <person name="Miura T."/>
            <person name="Furukawa M."/>
            <person name="Shimamura M."/>
            <person name="Ohyama Y."/>
            <person name="Yamazoe A."/>
            <person name="Kawasaki H."/>
        </authorList>
    </citation>
    <scope>NUCLEOTIDE SEQUENCE [LARGE SCALE GENOMIC DNA]</scope>
    <source>
        <strain evidence="2 4">NBRC 113350</strain>
    </source>
</reference>
<accession>A0A4Y1VEQ3</accession>
<keyword evidence="1" id="KW-0812">Transmembrane</keyword>
<dbReference type="EMBL" id="AP019724">
    <property type="protein sequence ID" value="BBK87406.1"/>
    <property type="molecule type" value="Genomic_DNA"/>
</dbReference>
<gene>
    <name evidence="2" type="ORF">Bun01g_17760</name>
    <name evidence="3" type="ORF">CE91St12_18570</name>
</gene>
<keyword evidence="1" id="KW-0472">Membrane</keyword>
<dbReference type="KEGG" id="bun:Bun01g_17760"/>
<feature type="transmembrane region" description="Helical" evidence="1">
    <location>
        <begin position="39"/>
        <end position="56"/>
    </location>
</feature>
<proteinExistence type="predicted"/>
<reference evidence="3" key="2">
    <citation type="submission" date="2022-01" db="EMBL/GenBank/DDBJ databases">
        <title>Novel bile acid biosynthetic pathways are enriched in the microbiome of centenarians.</title>
        <authorList>
            <person name="Sato Y."/>
            <person name="Atarashi K."/>
            <person name="Plichta R.D."/>
            <person name="Arai Y."/>
            <person name="Sasajima S."/>
            <person name="Kearney M.S."/>
            <person name="Suda W."/>
            <person name="Takeshita K."/>
            <person name="Sasaki T."/>
            <person name="Okamoto S."/>
            <person name="Skelly N.A."/>
            <person name="Okamura Y."/>
            <person name="Vlamakis H."/>
            <person name="Li Y."/>
            <person name="Tanoue T."/>
            <person name="Takei H."/>
            <person name="Nittono H."/>
            <person name="Narushima S."/>
            <person name="Irie J."/>
            <person name="Itoh H."/>
            <person name="Moriya K."/>
            <person name="Sugiura Y."/>
            <person name="Suematsu M."/>
            <person name="Moritoki N."/>
            <person name="Shibata S."/>
            <person name="Littman R.D."/>
            <person name="Fischbach A.M."/>
            <person name="Uwamino Y."/>
            <person name="Inoue T."/>
            <person name="Honda A."/>
            <person name="Hattori M."/>
            <person name="Murai T."/>
            <person name="Xavier J.R."/>
            <person name="Hirose N."/>
            <person name="Honda K."/>
        </authorList>
    </citation>
    <scope>NUCLEOTIDE SEQUENCE</scope>
    <source>
        <strain evidence="3">CE91-St12</strain>
    </source>
</reference>
<evidence type="ECO:0000313" key="4">
    <source>
        <dbReference type="Proteomes" id="UP000320533"/>
    </source>
</evidence>
<keyword evidence="1" id="KW-1133">Transmembrane helix</keyword>
<sequence>MSDKDTEALFVFGGLINFSYICAELILYQRLKQIESMKTKVLLAAVAVAFSFAVTSCGNKKAADSNATEADSCCAAKTEQVCDSAKACCQAADSAACPKAACDGAKCDKPCEKK</sequence>
<organism evidence="2 4">
    <name type="scientific">Bacteroides uniformis</name>
    <dbReference type="NCBI Taxonomy" id="820"/>
    <lineage>
        <taxon>Bacteria</taxon>
        <taxon>Pseudomonadati</taxon>
        <taxon>Bacteroidota</taxon>
        <taxon>Bacteroidia</taxon>
        <taxon>Bacteroidales</taxon>
        <taxon>Bacteroidaceae</taxon>
        <taxon>Bacteroides</taxon>
    </lineage>
</organism>
<dbReference type="Proteomes" id="UP001055048">
    <property type="component" value="Unassembled WGS sequence"/>
</dbReference>
<dbReference type="Proteomes" id="UP000320533">
    <property type="component" value="Chromosome"/>
</dbReference>
<feature type="transmembrane region" description="Helical" evidence="1">
    <location>
        <begin position="6"/>
        <end position="27"/>
    </location>
</feature>
<evidence type="ECO:0000313" key="2">
    <source>
        <dbReference type="EMBL" id="BBK87406.1"/>
    </source>
</evidence>